<evidence type="ECO:0000313" key="1">
    <source>
        <dbReference type="EMBL" id="KYM82362.1"/>
    </source>
</evidence>
<gene>
    <name evidence="1" type="ORF">ALC53_07150</name>
</gene>
<dbReference type="EMBL" id="KQ976513">
    <property type="protein sequence ID" value="KYM82362.1"/>
    <property type="molecule type" value="Genomic_DNA"/>
</dbReference>
<feature type="non-terminal residue" evidence="1">
    <location>
        <position position="1"/>
    </location>
</feature>
<proteinExistence type="predicted"/>
<keyword evidence="2" id="KW-1185">Reference proteome</keyword>
<evidence type="ECO:0000313" key="2">
    <source>
        <dbReference type="Proteomes" id="UP000078540"/>
    </source>
</evidence>
<accession>A0A195BDS9</accession>
<reference evidence="1 2" key="1">
    <citation type="submission" date="2015-09" db="EMBL/GenBank/DDBJ databases">
        <title>Atta colombica WGS genome.</title>
        <authorList>
            <person name="Nygaard S."/>
            <person name="Hu H."/>
            <person name="Boomsma J."/>
            <person name="Zhang G."/>
        </authorList>
    </citation>
    <scope>NUCLEOTIDE SEQUENCE [LARGE SCALE GENOMIC DNA]</scope>
    <source>
        <strain evidence="1">Treedump-2</strain>
        <tissue evidence="1">Whole body</tissue>
    </source>
</reference>
<name>A0A195BDS9_9HYME</name>
<sequence length="215" mass="24366">GVGGSNDASKGQQVAIRAYCFELLIANSCDRPVSSLGCQSAFLPCKKRSGKNMVIVFPYGLHPPSYNAWSSSCAFYPPLVPSSRLAWKFSSHRSENKEENRVHMNAVDDLDYRENRGPHWGIRVALWLSIGVGKRRRNCLHNYAPIKRTGYRRQKRKGERERRIGAEWLMRATAISIPAQLRLARKERNLIRSSCSLILPDSHEEAKHSADETDT</sequence>
<dbReference type="Proteomes" id="UP000078540">
    <property type="component" value="Unassembled WGS sequence"/>
</dbReference>
<dbReference type="AlphaFoldDB" id="A0A195BDS9"/>
<protein>
    <submittedName>
        <fullName evidence="1">Uncharacterized protein</fullName>
    </submittedName>
</protein>
<organism evidence="1 2">
    <name type="scientific">Atta colombica</name>
    <dbReference type="NCBI Taxonomy" id="520822"/>
    <lineage>
        <taxon>Eukaryota</taxon>
        <taxon>Metazoa</taxon>
        <taxon>Ecdysozoa</taxon>
        <taxon>Arthropoda</taxon>
        <taxon>Hexapoda</taxon>
        <taxon>Insecta</taxon>
        <taxon>Pterygota</taxon>
        <taxon>Neoptera</taxon>
        <taxon>Endopterygota</taxon>
        <taxon>Hymenoptera</taxon>
        <taxon>Apocrita</taxon>
        <taxon>Aculeata</taxon>
        <taxon>Formicoidea</taxon>
        <taxon>Formicidae</taxon>
        <taxon>Myrmicinae</taxon>
        <taxon>Atta</taxon>
    </lineage>
</organism>